<comment type="similarity">
    <text evidence="1">Belongs to the BLOC1S1 family.</text>
</comment>
<sequence length="126" mass="13935">MFSGLVQEHQRQVAAERNNVEKHRGEANLLASKLSDTLVDSVNAGVAEAFQTQKVVEQEARSLQAQAAKFSKQTQQWMGCIGAFDQALKELGDFENYVRTLEWEIQTVSDALERAATAGPPEGEKQ</sequence>
<dbReference type="PANTHER" id="PTHR13073:SF0">
    <property type="entry name" value="BIOGENESIS OF LYSOSOME-RELATED ORGANELLES COMPLEX 1 SUBUNIT 1"/>
    <property type="match status" value="1"/>
</dbReference>
<keyword evidence="4" id="KW-1185">Reference proteome</keyword>
<evidence type="ECO:0000256" key="2">
    <source>
        <dbReference type="ARBA" id="ARBA00019577"/>
    </source>
</evidence>
<name>A0AAX4PL51_9CHLO</name>
<evidence type="ECO:0000256" key="1">
    <source>
        <dbReference type="ARBA" id="ARBA00007133"/>
    </source>
</evidence>
<protein>
    <recommendedName>
        <fullName evidence="2">Biogenesis of lysosome-related organelles complex 1 subunit 1</fullName>
    </recommendedName>
</protein>
<proteinExistence type="inferred from homology"/>
<accession>A0AAX4PL51</accession>
<dbReference type="PANTHER" id="PTHR13073">
    <property type="entry name" value="BLOC-1 COMPLEX SUBUNIT 1"/>
    <property type="match status" value="1"/>
</dbReference>
<dbReference type="GO" id="GO:0031083">
    <property type="term" value="C:BLOC-1 complex"/>
    <property type="evidence" value="ECO:0007669"/>
    <property type="project" value="InterPro"/>
</dbReference>
<dbReference type="GO" id="GO:0016197">
    <property type="term" value="P:endosomal transport"/>
    <property type="evidence" value="ECO:0007669"/>
    <property type="project" value="TreeGrafter"/>
</dbReference>
<reference evidence="3 4" key="1">
    <citation type="submission" date="2024-03" db="EMBL/GenBank/DDBJ databases">
        <title>Complete genome sequence of the green alga Chloropicon roscoffensis RCC1871.</title>
        <authorList>
            <person name="Lemieux C."/>
            <person name="Pombert J.-F."/>
            <person name="Otis C."/>
            <person name="Turmel M."/>
        </authorList>
    </citation>
    <scope>NUCLEOTIDE SEQUENCE [LARGE SCALE GENOMIC DNA]</scope>
    <source>
        <strain evidence="3 4">RCC1871</strain>
    </source>
</reference>
<evidence type="ECO:0000313" key="4">
    <source>
        <dbReference type="Proteomes" id="UP001472866"/>
    </source>
</evidence>
<dbReference type="EMBL" id="CP151517">
    <property type="protein sequence ID" value="WZN67028.1"/>
    <property type="molecule type" value="Genomic_DNA"/>
</dbReference>
<organism evidence="3 4">
    <name type="scientific">Chloropicon roscoffensis</name>
    <dbReference type="NCBI Taxonomy" id="1461544"/>
    <lineage>
        <taxon>Eukaryota</taxon>
        <taxon>Viridiplantae</taxon>
        <taxon>Chlorophyta</taxon>
        <taxon>Chloropicophyceae</taxon>
        <taxon>Chloropicales</taxon>
        <taxon>Chloropicaceae</taxon>
        <taxon>Chloropicon</taxon>
    </lineage>
</organism>
<evidence type="ECO:0000313" key="3">
    <source>
        <dbReference type="EMBL" id="WZN67028.1"/>
    </source>
</evidence>
<dbReference type="Pfam" id="PF06320">
    <property type="entry name" value="GCN5L1"/>
    <property type="match status" value="1"/>
</dbReference>
<gene>
    <name evidence="3" type="ORF">HKI87_17g86000</name>
</gene>
<dbReference type="Proteomes" id="UP001472866">
    <property type="component" value="Chromosome 17"/>
</dbReference>
<dbReference type="InterPro" id="IPR009395">
    <property type="entry name" value="BLOC1S1"/>
</dbReference>
<dbReference type="AlphaFoldDB" id="A0AAX4PL51"/>